<organism evidence="2 3">
    <name type="scientific">Cyclotella atomus</name>
    <dbReference type="NCBI Taxonomy" id="382360"/>
    <lineage>
        <taxon>Eukaryota</taxon>
        <taxon>Sar</taxon>
        <taxon>Stramenopiles</taxon>
        <taxon>Ochrophyta</taxon>
        <taxon>Bacillariophyta</taxon>
        <taxon>Coscinodiscophyceae</taxon>
        <taxon>Thalassiosirophycidae</taxon>
        <taxon>Stephanodiscales</taxon>
        <taxon>Stephanodiscaceae</taxon>
        <taxon>Cyclotella</taxon>
    </lineage>
</organism>
<dbReference type="AlphaFoldDB" id="A0ABD3P9Y7"/>
<evidence type="ECO:0000313" key="3">
    <source>
        <dbReference type="Proteomes" id="UP001530400"/>
    </source>
</evidence>
<evidence type="ECO:0008006" key="4">
    <source>
        <dbReference type="Google" id="ProtNLM"/>
    </source>
</evidence>
<sequence length="236" mass="27043">MKDVEKTKHESKAQTRWDAVRDFLDLPSTQIFVLVSIYLDILLGATQTASAADETTTFHFEPIRALILFIHATEILAQFLVFRNRFFESFYRLDGLIIASRIAGVGHHHTNFLRVWRLRHLVDTYLAIDTKEHIETKRELSRQLQAVDELKKKSTSTEFELENERALRKKNEEMVNGSREEITTLREALKIAALEVAAAMQGNELEMDDLDSVLGPPAPVLEERNLTIRSISPVVE</sequence>
<dbReference type="Proteomes" id="UP001530400">
    <property type="component" value="Unassembled WGS sequence"/>
</dbReference>
<keyword evidence="1" id="KW-0812">Transmembrane</keyword>
<comment type="caution">
    <text evidence="2">The sequence shown here is derived from an EMBL/GenBank/DDBJ whole genome shotgun (WGS) entry which is preliminary data.</text>
</comment>
<accession>A0ABD3P9Y7</accession>
<evidence type="ECO:0000313" key="2">
    <source>
        <dbReference type="EMBL" id="KAL3784161.1"/>
    </source>
</evidence>
<evidence type="ECO:0000256" key="1">
    <source>
        <dbReference type="SAM" id="Phobius"/>
    </source>
</evidence>
<protein>
    <recommendedName>
        <fullName evidence="4">Ion transport domain-containing protein</fullName>
    </recommendedName>
</protein>
<keyword evidence="1" id="KW-1133">Transmembrane helix</keyword>
<feature type="transmembrane region" description="Helical" evidence="1">
    <location>
        <begin position="31"/>
        <end position="51"/>
    </location>
</feature>
<feature type="transmembrane region" description="Helical" evidence="1">
    <location>
        <begin position="63"/>
        <end position="82"/>
    </location>
</feature>
<keyword evidence="3" id="KW-1185">Reference proteome</keyword>
<gene>
    <name evidence="2" type="ORF">ACHAWO_006375</name>
</gene>
<name>A0ABD3P9Y7_9STRA</name>
<keyword evidence="1" id="KW-0472">Membrane</keyword>
<proteinExistence type="predicted"/>
<reference evidence="2 3" key="1">
    <citation type="submission" date="2024-10" db="EMBL/GenBank/DDBJ databases">
        <title>Updated reference genomes for cyclostephanoid diatoms.</title>
        <authorList>
            <person name="Roberts W.R."/>
            <person name="Alverson A.J."/>
        </authorList>
    </citation>
    <scope>NUCLEOTIDE SEQUENCE [LARGE SCALE GENOMIC DNA]</scope>
    <source>
        <strain evidence="2 3">AJA010-31</strain>
    </source>
</reference>
<dbReference type="EMBL" id="JALLPJ020000737">
    <property type="protein sequence ID" value="KAL3784161.1"/>
    <property type="molecule type" value="Genomic_DNA"/>
</dbReference>